<feature type="transmembrane region" description="Helical" evidence="3">
    <location>
        <begin position="126"/>
        <end position="145"/>
    </location>
</feature>
<dbReference type="InterPro" id="IPR036259">
    <property type="entry name" value="MFS_trans_sf"/>
</dbReference>
<keyword evidence="3" id="KW-0812">Transmembrane</keyword>
<dbReference type="InterPro" id="IPR050375">
    <property type="entry name" value="MFS_TsgA-like"/>
</dbReference>
<evidence type="ECO:0000256" key="2">
    <source>
        <dbReference type="ARBA" id="ARBA00022475"/>
    </source>
</evidence>
<dbReference type="Proteomes" id="UP000002221">
    <property type="component" value="Chromosome"/>
</dbReference>
<dbReference type="GO" id="GO:0005886">
    <property type="term" value="C:plasma membrane"/>
    <property type="evidence" value="ECO:0007669"/>
    <property type="project" value="UniProtKB-SubCell"/>
</dbReference>
<evidence type="ECO:0000313" key="4">
    <source>
        <dbReference type="EMBL" id="ACY48108.1"/>
    </source>
</evidence>
<reference evidence="4 5" key="1">
    <citation type="journal article" date="2009" name="Stand. Genomic Sci.">
        <title>Complete genome sequence of Rhodothermus marinus type strain (R-10).</title>
        <authorList>
            <person name="Nolan M."/>
            <person name="Tindall B.J."/>
            <person name="Pomrenke H."/>
            <person name="Lapidus A."/>
            <person name="Copeland A."/>
            <person name="Glavina Del Rio T."/>
            <person name="Lucas S."/>
            <person name="Chen F."/>
            <person name="Tice H."/>
            <person name="Cheng J.F."/>
            <person name="Saunders E."/>
            <person name="Han C."/>
            <person name="Bruce D."/>
            <person name="Goodwin L."/>
            <person name="Chain P."/>
            <person name="Pitluck S."/>
            <person name="Ovchinikova G."/>
            <person name="Pati A."/>
            <person name="Ivanova N."/>
            <person name="Mavromatis K."/>
            <person name="Chen A."/>
            <person name="Palaniappan K."/>
            <person name="Land M."/>
            <person name="Hauser L."/>
            <person name="Chang Y.J."/>
            <person name="Jeffries C.D."/>
            <person name="Brettin T."/>
            <person name="Goker M."/>
            <person name="Bristow J."/>
            <person name="Eisen J.A."/>
            <person name="Markowitz V."/>
            <person name="Hugenholtz P."/>
            <person name="Kyrpides N.C."/>
            <person name="Klenk H.P."/>
            <person name="Detter J.C."/>
        </authorList>
    </citation>
    <scope>NUCLEOTIDE SEQUENCE [LARGE SCALE GENOMIC DNA]</scope>
    <source>
        <strain evidence="5">ATCC 43812 / DSM 4252 / R-10</strain>
    </source>
</reference>
<evidence type="ECO:0000313" key="5">
    <source>
        <dbReference type="Proteomes" id="UP000002221"/>
    </source>
</evidence>
<sequence>MRRRSYALVGLILFTFFVISFLTNIIGPLIPEIIDDFGLSLTLAALGCLTAALLGPGPVARWAFPLIGLFASVMWPVVFSLALNSVEAHHGAFSGILVTGIAGGAIVPLIIGALGDLLGLRGGLCFLYLTFGYILSVSFWARPLIPNKTIWRREAPAS</sequence>
<name>D0MI00_RHOM4</name>
<dbReference type="eggNOG" id="COG0738">
    <property type="taxonomic scope" value="Bacteria"/>
</dbReference>
<keyword evidence="3" id="KW-0472">Membrane</keyword>
<dbReference type="PANTHER" id="PTHR43702:SF12">
    <property type="entry name" value="N-ACETYL GLUCOSAMINE TRANSPORTER NAGP"/>
    <property type="match status" value="1"/>
</dbReference>
<keyword evidence="2" id="KW-1003">Cell membrane</keyword>
<gene>
    <name evidence="4" type="ordered locus">Rmar_1218</name>
</gene>
<dbReference type="HOGENOM" id="CLU_1668046_0_0_10"/>
<evidence type="ECO:0000256" key="3">
    <source>
        <dbReference type="SAM" id="Phobius"/>
    </source>
</evidence>
<feature type="transmembrane region" description="Helical" evidence="3">
    <location>
        <begin position="62"/>
        <end position="83"/>
    </location>
</feature>
<keyword evidence="3" id="KW-1133">Transmembrane helix</keyword>
<feature type="transmembrane region" description="Helical" evidence="3">
    <location>
        <begin position="6"/>
        <end position="30"/>
    </location>
</feature>
<keyword evidence="5" id="KW-1185">Reference proteome</keyword>
<dbReference type="EMBL" id="CP001807">
    <property type="protein sequence ID" value="ACY48108.1"/>
    <property type="molecule type" value="Genomic_DNA"/>
</dbReference>
<dbReference type="SUPFAM" id="SSF103473">
    <property type="entry name" value="MFS general substrate transporter"/>
    <property type="match status" value="1"/>
</dbReference>
<dbReference type="PANTHER" id="PTHR43702">
    <property type="entry name" value="L-FUCOSE-PROTON SYMPORTER"/>
    <property type="match status" value="1"/>
</dbReference>
<proteinExistence type="predicted"/>
<feature type="transmembrane region" description="Helical" evidence="3">
    <location>
        <begin position="95"/>
        <end position="114"/>
    </location>
</feature>
<protein>
    <submittedName>
        <fullName evidence="4">Fucose permease-like protein</fullName>
    </submittedName>
</protein>
<dbReference type="RefSeq" id="WP_012843720.1">
    <property type="nucleotide sequence ID" value="NC_013501.1"/>
</dbReference>
<dbReference type="STRING" id="518766.Rmar_1218"/>
<evidence type="ECO:0000256" key="1">
    <source>
        <dbReference type="ARBA" id="ARBA00004429"/>
    </source>
</evidence>
<organism evidence="4 5">
    <name type="scientific">Rhodothermus marinus (strain ATCC 43812 / DSM 4252 / R-10)</name>
    <name type="common">Rhodothermus obamensis</name>
    <dbReference type="NCBI Taxonomy" id="518766"/>
    <lineage>
        <taxon>Bacteria</taxon>
        <taxon>Pseudomonadati</taxon>
        <taxon>Rhodothermota</taxon>
        <taxon>Rhodothermia</taxon>
        <taxon>Rhodothermales</taxon>
        <taxon>Rhodothermaceae</taxon>
        <taxon>Rhodothermus</taxon>
    </lineage>
</organism>
<accession>D0MI00</accession>
<dbReference type="Gene3D" id="1.20.1250.20">
    <property type="entry name" value="MFS general substrate transporter like domains"/>
    <property type="match status" value="1"/>
</dbReference>
<dbReference type="KEGG" id="rmr:Rmar_1218"/>
<dbReference type="AlphaFoldDB" id="D0MI00"/>
<comment type="subcellular location">
    <subcellularLocation>
        <location evidence="1">Cell inner membrane</location>
        <topology evidence="1">Multi-pass membrane protein</topology>
    </subcellularLocation>
</comment>